<name>A0A6M8BBN8_9CYAN</name>
<evidence type="ECO:0000313" key="3">
    <source>
        <dbReference type="Proteomes" id="UP000505210"/>
    </source>
</evidence>
<proteinExistence type="predicted"/>
<dbReference type="AlphaFoldDB" id="A0A6M8BBN8"/>
<dbReference type="KEGG" id="theu:HPC62_16135"/>
<protein>
    <submittedName>
        <fullName evidence="2">Uncharacterized protein</fullName>
    </submittedName>
</protein>
<accession>A0A6M8BBN8</accession>
<gene>
    <name evidence="2" type="ORF">HPC62_16135</name>
</gene>
<feature type="transmembrane region" description="Helical" evidence="1">
    <location>
        <begin position="86"/>
        <end position="104"/>
    </location>
</feature>
<keyword evidence="1" id="KW-0812">Transmembrane</keyword>
<dbReference type="Proteomes" id="UP000505210">
    <property type="component" value="Chromosome"/>
</dbReference>
<evidence type="ECO:0000256" key="1">
    <source>
        <dbReference type="SAM" id="Phobius"/>
    </source>
</evidence>
<dbReference type="EMBL" id="CP053661">
    <property type="protein sequence ID" value="QKD83522.1"/>
    <property type="molecule type" value="Genomic_DNA"/>
</dbReference>
<reference evidence="2 3" key="1">
    <citation type="submission" date="2020-05" db="EMBL/GenBank/DDBJ databases">
        <title>Complete genome sequence of of a novel Thermoleptolyngbya strain isolated from hot springs of Ganzi, Sichuan China.</title>
        <authorList>
            <person name="Tang J."/>
            <person name="Daroch M."/>
            <person name="Li L."/>
            <person name="Waleron K."/>
            <person name="Waleron M."/>
            <person name="Waleron M."/>
        </authorList>
    </citation>
    <scope>NUCLEOTIDE SEQUENCE [LARGE SCALE GENOMIC DNA]</scope>
    <source>
        <strain evidence="2 3">PKUAC-SCTA183</strain>
    </source>
</reference>
<dbReference type="RefSeq" id="WP_172357330.1">
    <property type="nucleotide sequence ID" value="NZ_CP053661.1"/>
</dbReference>
<sequence length="306" mass="34240">MNFYGGDAYIDPDEYLTDEPPTSGYWQGLQDIAPGFGQAAPPREVPARPVPRDQIAHRERPSLPSPNFGAVFMGLTNGFMRHYPKLFFIVIVPASMVALGTLVLSGNQIQEAAITTPLAAQSKQVVYDAAVGIVLDQPIQTTEGVRPATAAEILDAGRRVMGEMESQLLQRKVNEWFIGITLGMATPGHPCYQLTQEQCVAWQQRTLDERWQAATQVGNTDELLLISSLNRALDRIRENRTEPHQWQPDLWRFARVKYLNATQQLDAQTPNGVANTFMKMKQPAQQQAGMQYNPQTRQLEPLELQP</sequence>
<keyword evidence="3" id="KW-1185">Reference proteome</keyword>
<organism evidence="2 3">
    <name type="scientific">Thermoleptolyngbya sichuanensis A183</name>
    <dbReference type="NCBI Taxonomy" id="2737172"/>
    <lineage>
        <taxon>Bacteria</taxon>
        <taxon>Bacillati</taxon>
        <taxon>Cyanobacteriota</taxon>
        <taxon>Cyanophyceae</taxon>
        <taxon>Oculatellales</taxon>
        <taxon>Oculatellaceae</taxon>
        <taxon>Thermoleptolyngbya</taxon>
        <taxon>Thermoleptolyngbya sichuanensis</taxon>
    </lineage>
</organism>
<evidence type="ECO:0000313" key="2">
    <source>
        <dbReference type="EMBL" id="QKD83522.1"/>
    </source>
</evidence>
<keyword evidence="1" id="KW-0472">Membrane</keyword>
<keyword evidence="1" id="KW-1133">Transmembrane helix</keyword>